<dbReference type="FunFam" id="3.30.70.2740:FF:000001">
    <property type="entry name" value="D-lactate dehydrogenase mitochondrial"/>
    <property type="match status" value="1"/>
</dbReference>
<keyword evidence="4" id="KW-0274">FAD</keyword>
<evidence type="ECO:0000256" key="2">
    <source>
        <dbReference type="ARBA" id="ARBA00008000"/>
    </source>
</evidence>
<dbReference type="InterPro" id="IPR016166">
    <property type="entry name" value="FAD-bd_PCMH"/>
</dbReference>
<dbReference type="Gene3D" id="3.30.465.10">
    <property type="match status" value="1"/>
</dbReference>
<dbReference type="Pfam" id="PF01565">
    <property type="entry name" value="FAD_binding_4"/>
    <property type="match status" value="1"/>
</dbReference>
<proteinExistence type="inferred from homology"/>
<comment type="caution">
    <text evidence="9">The sequence shown here is derived from an EMBL/GenBank/DDBJ whole genome shotgun (WGS) entry which is preliminary data.</text>
</comment>
<evidence type="ECO:0000313" key="9">
    <source>
        <dbReference type="EMBL" id="RST77372.1"/>
    </source>
</evidence>
<evidence type="ECO:0000256" key="7">
    <source>
        <dbReference type="ARBA" id="ARBA00038897"/>
    </source>
</evidence>
<dbReference type="GO" id="GO:0071949">
    <property type="term" value="F:FAD binding"/>
    <property type="evidence" value="ECO:0007669"/>
    <property type="project" value="InterPro"/>
</dbReference>
<dbReference type="FunFam" id="3.30.465.10:FF:000016">
    <property type="entry name" value="probable D-lactate dehydrogenase, mitochondrial"/>
    <property type="match status" value="1"/>
</dbReference>
<keyword evidence="3" id="KW-0285">Flavoprotein</keyword>
<reference evidence="9" key="1">
    <citation type="submission" date="2018-12" db="EMBL/GenBank/DDBJ databases">
        <authorList>
            <person name="Sun L."/>
            <person name="Chen Z."/>
        </authorList>
    </citation>
    <scope>NUCLEOTIDE SEQUENCE [LARGE SCALE GENOMIC DNA]</scope>
    <source>
        <strain evidence="9">3-2-2</strain>
    </source>
</reference>
<protein>
    <recommendedName>
        <fullName evidence="7">D-lactate dehydrogenase (cytochrome)</fullName>
        <ecNumber evidence="7">1.1.2.4</ecNumber>
    </recommendedName>
</protein>
<evidence type="ECO:0000256" key="5">
    <source>
        <dbReference type="ARBA" id="ARBA00022946"/>
    </source>
</evidence>
<evidence type="ECO:0000256" key="1">
    <source>
        <dbReference type="ARBA" id="ARBA00001974"/>
    </source>
</evidence>
<gene>
    <name evidence="9" type="ORF">D4T97_002470</name>
</gene>
<dbReference type="InterPro" id="IPR004113">
    <property type="entry name" value="FAD-bd_oxidored_4_C"/>
</dbReference>
<organism evidence="9 10">
    <name type="scientific">Siminovitchia acidinfaciens</name>
    <dbReference type="NCBI Taxonomy" id="2321395"/>
    <lineage>
        <taxon>Bacteria</taxon>
        <taxon>Bacillati</taxon>
        <taxon>Bacillota</taxon>
        <taxon>Bacilli</taxon>
        <taxon>Bacillales</taxon>
        <taxon>Bacillaceae</taxon>
        <taxon>Siminovitchia</taxon>
    </lineage>
</organism>
<name>A0A429Y7J7_9BACI</name>
<dbReference type="Pfam" id="PF02913">
    <property type="entry name" value="FAD-oxidase_C"/>
    <property type="match status" value="1"/>
</dbReference>
<dbReference type="InterPro" id="IPR016164">
    <property type="entry name" value="FAD-linked_Oxase-like_C"/>
</dbReference>
<feature type="domain" description="FAD-binding PCMH-type" evidence="8">
    <location>
        <begin position="34"/>
        <end position="211"/>
    </location>
</feature>
<dbReference type="SUPFAM" id="SSF55103">
    <property type="entry name" value="FAD-linked oxidases, C-terminal domain"/>
    <property type="match status" value="1"/>
</dbReference>
<evidence type="ECO:0000256" key="6">
    <source>
        <dbReference type="ARBA" id="ARBA00023002"/>
    </source>
</evidence>
<dbReference type="GO" id="GO:1903457">
    <property type="term" value="P:lactate catabolic process"/>
    <property type="evidence" value="ECO:0007669"/>
    <property type="project" value="TreeGrafter"/>
</dbReference>
<comment type="cofactor">
    <cofactor evidence="1">
        <name>FAD</name>
        <dbReference type="ChEBI" id="CHEBI:57692"/>
    </cofactor>
</comment>
<dbReference type="InterPro" id="IPR006094">
    <property type="entry name" value="Oxid_FAD_bind_N"/>
</dbReference>
<dbReference type="RefSeq" id="WP_126047300.1">
    <property type="nucleotide sequence ID" value="NZ_QYTV02000001.1"/>
</dbReference>
<evidence type="ECO:0000313" key="10">
    <source>
        <dbReference type="Proteomes" id="UP000287156"/>
    </source>
</evidence>
<accession>A0A429Y7J7</accession>
<keyword evidence="5" id="KW-0809">Transit peptide</keyword>
<dbReference type="InterPro" id="IPR016169">
    <property type="entry name" value="FAD-bd_PCMH_sub2"/>
</dbReference>
<evidence type="ECO:0000256" key="4">
    <source>
        <dbReference type="ARBA" id="ARBA00022827"/>
    </source>
</evidence>
<evidence type="ECO:0000256" key="3">
    <source>
        <dbReference type="ARBA" id="ARBA00022630"/>
    </source>
</evidence>
<dbReference type="OrthoDB" id="9767256at2"/>
<comment type="similarity">
    <text evidence="2">Belongs to the FAD-binding oxidoreductase/transferase type 4 family.</text>
</comment>
<keyword evidence="6" id="KW-0560">Oxidoreductase</keyword>
<dbReference type="PROSITE" id="PS51387">
    <property type="entry name" value="FAD_PCMH"/>
    <property type="match status" value="1"/>
</dbReference>
<dbReference type="EC" id="1.1.2.4" evidence="7"/>
<dbReference type="GO" id="GO:0004458">
    <property type="term" value="F:D-lactate dehydrogenase (cytochrome) activity"/>
    <property type="evidence" value="ECO:0007669"/>
    <property type="project" value="UniProtKB-EC"/>
</dbReference>
<dbReference type="InterPro" id="IPR036318">
    <property type="entry name" value="FAD-bd_PCMH-like_sf"/>
</dbReference>
<dbReference type="GO" id="GO:0008720">
    <property type="term" value="F:D-lactate dehydrogenase (NAD+) activity"/>
    <property type="evidence" value="ECO:0007669"/>
    <property type="project" value="TreeGrafter"/>
</dbReference>
<dbReference type="Gene3D" id="1.10.45.10">
    <property type="entry name" value="Vanillyl-alcohol Oxidase, Chain A, domain 4"/>
    <property type="match status" value="1"/>
</dbReference>
<dbReference type="FunFam" id="1.10.45.10:FF:000001">
    <property type="entry name" value="D-lactate dehydrogenase mitochondrial"/>
    <property type="match status" value="1"/>
</dbReference>
<keyword evidence="10" id="KW-1185">Reference proteome</keyword>
<dbReference type="SUPFAM" id="SSF56176">
    <property type="entry name" value="FAD-binding/transporter-associated domain-like"/>
    <property type="match status" value="1"/>
</dbReference>
<dbReference type="Gene3D" id="3.30.70.2740">
    <property type="match status" value="1"/>
</dbReference>
<evidence type="ECO:0000259" key="8">
    <source>
        <dbReference type="PROSITE" id="PS51387"/>
    </source>
</evidence>
<sequence>MNNFEEICSLIGKDKATMNETVLLNHSKDESDHEAVEPDIVVFPESKEDVVKIVQYANKNQIPVVPFGAGSGLEGQAIPVHKGISVNFERMNRIVEVRADDLVVIVQPGITHMQLNEQLKKHGLFFPVDPGADATIGGMASTNASGTLTVRYGGMRNQILNLETVLADGRIIQTGSLAKKSSSGYHLNGLFVGSEGTLGLFTEISLKLHGIPENIVAARCFFKTVRDSVDAAAAILTAGIPIARIELVDSRSIKAVNDYEGTDYPEEPTLFLEFHGNESGNKEDIDLIKAIAEEAGCLEFLFETDSLKRATLWKARHGMNYALRHGSPGLASLTTDVCVPISTLPDNVEFADSQLDALGLKGGIVGHVGDGNFHVMILFDPASHEQIAKAKELEHQIVEFALKSGGTCTGEHGVGIGKRQFQRQEHGDALDVMIDIKKLLDPNNILNPGKVLPAGIEQKI</sequence>
<dbReference type="InterPro" id="IPR016171">
    <property type="entry name" value="Vanillyl_alc_oxidase_C-sub2"/>
</dbReference>
<dbReference type="PANTHER" id="PTHR11748:SF111">
    <property type="entry name" value="D-LACTATE DEHYDROGENASE, MITOCHONDRIAL-RELATED"/>
    <property type="match status" value="1"/>
</dbReference>
<dbReference type="AlphaFoldDB" id="A0A429Y7J7"/>
<dbReference type="EMBL" id="QYTV02000001">
    <property type="protein sequence ID" value="RST77372.1"/>
    <property type="molecule type" value="Genomic_DNA"/>
</dbReference>
<dbReference type="PANTHER" id="PTHR11748">
    <property type="entry name" value="D-LACTATE DEHYDROGENASE"/>
    <property type="match status" value="1"/>
</dbReference>
<dbReference type="Proteomes" id="UP000287156">
    <property type="component" value="Unassembled WGS sequence"/>
</dbReference>